<feature type="compositionally biased region" description="Low complexity" evidence="1">
    <location>
        <begin position="43"/>
        <end position="61"/>
    </location>
</feature>
<sequence>MKLSLKHYRLNQYFVSRKIESVMLLTYFLFLFMPNQNDESIMDQSTTSQSQTSSDSYMNPL</sequence>
<name>A0A0V0GMX2_SOLCH</name>
<proteinExistence type="predicted"/>
<protein>
    <submittedName>
        <fullName evidence="2">Putative ovule protein</fullName>
    </submittedName>
</protein>
<accession>A0A0V0GMX2</accession>
<dbReference type="AlphaFoldDB" id="A0A0V0GMX2"/>
<evidence type="ECO:0000313" key="2">
    <source>
        <dbReference type="EMBL" id="JAP09165.1"/>
    </source>
</evidence>
<reference evidence="2" key="1">
    <citation type="submission" date="2015-12" db="EMBL/GenBank/DDBJ databases">
        <title>Gene expression during late stages of embryo sac development: a critical building block for successful pollen-pistil interactions.</title>
        <authorList>
            <person name="Liu Y."/>
            <person name="Joly V."/>
            <person name="Sabar M."/>
            <person name="Matton D.P."/>
        </authorList>
    </citation>
    <scope>NUCLEOTIDE SEQUENCE</scope>
</reference>
<feature type="region of interest" description="Disordered" evidence="1">
    <location>
        <begin position="40"/>
        <end position="61"/>
    </location>
</feature>
<evidence type="ECO:0000256" key="1">
    <source>
        <dbReference type="SAM" id="MobiDB-lite"/>
    </source>
</evidence>
<organism evidence="2">
    <name type="scientific">Solanum chacoense</name>
    <name type="common">Chaco potato</name>
    <dbReference type="NCBI Taxonomy" id="4108"/>
    <lineage>
        <taxon>Eukaryota</taxon>
        <taxon>Viridiplantae</taxon>
        <taxon>Streptophyta</taxon>
        <taxon>Embryophyta</taxon>
        <taxon>Tracheophyta</taxon>
        <taxon>Spermatophyta</taxon>
        <taxon>Magnoliopsida</taxon>
        <taxon>eudicotyledons</taxon>
        <taxon>Gunneridae</taxon>
        <taxon>Pentapetalae</taxon>
        <taxon>asterids</taxon>
        <taxon>lamiids</taxon>
        <taxon>Solanales</taxon>
        <taxon>Solanaceae</taxon>
        <taxon>Solanoideae</taxon>
        <taxon>Solaneae</taxon>
        <taxon>Solanum</taxon>
    </lineage>
</organism>
<dbReference type="EMBL" id="GEDG01035522">
    <property type="protein sequence ID" value="JAP09165.1"/>
    <property type="molecule type" value="Transcribed_RNA"/>
</dbReference>